<evidence type="ECO:0000313" key="1">
    <source>
        <dbReference type="EMBL" id="KAI0039241.1"/>
    </source>
</evidence>
<feature type="non-terminal residue" evidence="1">
    <location>
        <position position="1"/>
    </location>
</feature>
<accession>A0ACB8R6M2</accession>
<reference evidence="1" key="2">
    <citation type="journal article" date="2022" name="New Phytol.">
        <title>Evolutionary transition to the ectomycorrhizal habit in the genomes of a hyperdiverse lineage of mushroom-forming fungi.</title>
        <authorList>
            <person name="Looney B."/>
            <person name="Miyauchi S."/>
            <person name="Morin E."/>
            <person name="Drula E."/>
            <person name="Courty P.E."/>
            <person name="Kohler A."/>
            <person name="Kuo A."/>
            <person name="LaButti K."/>
            <person name="Pangilinan J."/>
            <person name="Lipzen A."/>
            <person name="Riley R."/>
            <person name="Andreopoulos W."/>
            <person name="He G."/>
            <person name="Johnson J."/>
            <person name="Nolan M."/>
            <person name="Tritt A."/>
            <person name="Barry K.W."/>
            <person name="Grigoriev I.V."/>
            <person name="Nagy L.G."/>
            <person name="Hibbett D."/>
            <person name="Henrissat B."/>
            <person name="Matheny P.B."/>
            <person name="Labbe J."/>
            <person name="Martin F.M."/>
        </authorList>
    </citation>
    <scope>NUCLEOTIDE SEQUENCE</scope>
    <source>
        <strain evidence="1">FP105234-sp</strain>
    </source>
</reference>
<dbReference type="Proteomes" id="UP000814033">
    <property type="component" value="Unassembled WGS sequence"/>
</dbReference>
<organism evidence="1 2">
    <name type="scientific">Auriscalpium vulgare</name>
    <dbReference type="NCBI Taxonomy" id="40419"/>
    <lineage>
        <taxon>Eukaryota</taxon>
        <taxon>Fungi</taxon>
        <taxon>Dikarya</taxon>
        <taxon>Basidiomycota</taxon>
        <taxon>Agaricomycotina</taxon>
        <taxon>Agaricomycetes</taxon>
        <taxon>Russulales</taxon>
        <taxon>Auriscalpiaceae</taxon>
        <taxon>Auriscalpium</taxon>
    </lineage>
</organism>
<proteinExistence type="predicted"/>
<dbReference type="EMBL" id="MU276334">
    <property type="protein sequence ID" value="KAI0039241.1"/>
    <property type="molecule type" value="Genomic_DNA"/>
</dbReference>
<reference evidence="1" key="1">
    <citation type="submission" date="2021-02" db="EMBL/GenBank/DDBJ databases">
        <authorList>
            <consortium name="DOE Joint Genome Institute"/>
            <person name="Ahrendt S."/>
            <person name="Looney B.P."/>
            <person name="Miyauchi S."/>
            <person name="Morin E."/>
            <person name="Drula E."/>
            <person name="Courty P.E."/>
            <person name="Chicoki N."/>
            <person name="Fauchery L."/>
            <person name="Kohler A."/>
            <person name="Kuo A."/>
            <person name="Labutti K."/>
            <person name="Pangilinan J."/>
            <person name="Lipzen A."/>
            <person name="Riley R."/>
            <person name="Andreopoulos W."/>
            <person name="He G."/>
            <person name="Johnson J."/>
            <person name="Barry K.W."/>
            <person name="Grigoriev I.V."/>
            <person name="Nagy L."/>
            <person name="Hibbett D."/>
            <person name="Henrissat B."/>
            <person name="Matheny P.B."/>
            <person name="Labbe J."/>
            <person name="Martin F."/>
        </authorList>
    </citation>
    <scope>NUCLEOTIDE SEQUENCE</scope>
    <source>
        <strain evidence="1">FP105234-sp</strain>
    </source>
</reference>
<evidence type="ECO:0000313" key="2">
    <source>
        <dbReference type="Proteomes" id="UP000814033"/>
    </source>
</evidence>
<comment type="caution">
    <text evidence="1">The sequence shown here is derived from an EMBL/GenBank/DDBJ whole genome shotgun (WGS) entry which is preliminary data.</text>
</comment>
<protein>
    <submittedName>
        <fullName evidence="1">Uncharacterized protein</fullName>
    </submittedName>
</protein>
<sequence length="177" mass="19331">STSSLDRFHSALRSLVGIRAAWADAPYLLDLIAEPVVILERSFIAFLERGRVYHHFLLGLPATAAVADPFAGSAVAMMLLGGDLSDSSDGEDGASYTGLQGLKPAGVTALCLVLLVLFMRETRTSIILTRRAKKLRAETGDDRYRSVAEVELPSLTLLIISCTRPLREWHRPSARPR</sequence>
<keyword evidence="2" id="KW-1185">Reference proteome</keyword>
<name>A0ACB8R6M2_9AGAM</name>
<gene>
    <name evidence="1" type="ORF">FA95DRAFT_1612734</name>
</gene>